<reference evidence="2 3" key="1">
    <citation type="submission" date="2016-08" db="EMBL/GenBank/DDBJ databases">
        <title>Complete genome sequence of Fictibacillus arsenicus G25-54, a strain with toxicity to nematodes and a potential arsenic-resistance activity.</title>
        <authorList>
            <person name="Zheng Z."/>
        </authorList>
    </citation>
    <scope>NUCLEOTIDE SEQUENCE [LARGE SCALE GENOMIC DNA]</scope>
    <source>
        <strain evidence="2 3">G25-54</strain>
    </source>
</reference>
<protein>
    <submittedName>
        <fullName evidence="2">Uncharacterized protein</fullName>
    </submittedName>
</protein>
<dbReference type="AlphaFoldDB" id="A0A1B1ZA68"/>
<proteinExistence type="predicted"/>
<dbReference type="STRING" id="255247.ABE41_020260"/>
<name>A0A1B1ZA68_9BACL</name>
<gene>
    <name evidence="2" type="ORF">ABE41_020260</name>
</gene>
<accession>A0A1B1ZA68</accession>
<organism evidence="2 3">
    <name type="scientific">Fictibacillus arsenicus</name>
    <dbReference type="NCBI Taxonomy" id="255247"/>
    <lineage>
        <taxon>Bacteria</taxon>
        <taxon>Bacillati</taxon>
        <taxon>Bacillota</taxon>
        <taxon>Bacilli</taxon>
        <taxon>Bacillales</taxon>
        <taxon>Fictibacillaceae</taxon>
        <taxon>Fictibacillus</taxon>
    </lineage>
</organism>
<dbReference type="KEGG" id="far:ABE41_020260"/>
<sequence>MRDSCGISGTGETTAGLISLGAHRTPRGKRVSWSGNQHLLMAAMFTKTAIKKEERRKKE</sequence>
<evidence type="ECO:0000313" key="3">
    <source>
        <dbReference type="Proteomes" id="UP000077412"/>
    </source>
</evidence>
<feature type="region of interest" description="Disordered" evidence="1">
    <location>
        <begin position="1"/>
        <end position="30"/>
    </location>
</feature>
<evidence type="ECO:0000313" key="2">
    <source>
        <dbReference type="EMBL" id="ANX14350.1"/>
    </source>
</evidence>
<keyword evidence="3" id="KW-1185">Reference proteome</keyword>
<dbReference type="Proteomes" id="UP000077412">
    <property type="component" value="Chromosome"/>
</dbReference>
<evidence type="ECO:0000256" key="1">
    <source>
        <dbReference type="SAM" id="MobiDB-lite"/>
    </source>
</evidence>
<dbReference type="EMBL" id="CP016761">
    <property type="protein sequence ID" value="ANX14350.1"/>
    <property type="molecule type" value="Genomic_DNA"/>
</dbReference>